<accession>A0A6F8XWX6</accession>
<organism evidence="2 3">
    <name type="scientific">Phytohabitans flavus</name>
    <dbReference type="NCBI Taxonomy" id="1076124"/>
    <lineage>
        <taxon>Bacteria</taxon>
        <taxon>Bacillati</taxon>
        <taxon>Actinomycetota</taxon>
        <taxon>Actinomycetes</taxon>
        <taxon>Micromonosporales</taxon>
        <taxon>Micromonosporaceae</taxon>
    </lineage>
</organism>
<reference evidence="2 3" key="2">
    <citation type="submission" date="2020-03" db="EMBL/GenBank/DDBJ databases">
        <authorList>
            <person name="Ichikawa N."/>
            <person name="Kimura A."/>
            <person name="Kitahashi Y."/>
            <person name="Uohara A."/>
        </authorList>
    </citation>
    <scope>NUCLEOTIDE SEQUENCE [LARGE SCALE GENOMIC DNA]</scope>
    <source>
        <strain evidence="2 3">NBRC 107702</strain>
    </source>
</reference>
<dbReference type="KEGG" id="pfla:Pflav_047230"/>
<keyword evidence="3" id="KW-1185">Reference proteome</keyword>
<protein>
    <submittedName>
        <fullName evidence="2">Uncharacterized protein</fullName>
    </submittedName>
</protein>
<dbReference type="AlphaFoldDB" id="A0A6F8XWX6"/>
<feature type="compositionally biased region" description="Basic and acidic residues" evidence="1">
    <location>
        <begin position="174"/>
        <end position="184"/>
    </location>
</feature>
<name>A0A6F8XWX6_9ACTN</name>
<dbReference type="EMBL" id="AP022870">
    <property type="protein sequence ID" value="BCB78313.1"/>
    <property type="molecule type" value="Genomic_DNA"/>
</dbReference>
<dbReference type="Proteomes" id="UP000502508">
    <property type="component" value="Chromosome"/>
</dbReference>
<evidence type="ECO:0000313" key="2">
    <source>
        <dbReference type="EMBL" id="BCB78313.1"/>
    </source>
</evidence>
<evidence type="ECO:0000313" key="3">
    <source>
        <dbReference type="Proteomes" id="UP000502508"/>
    </source>
</evidence>
<reference evidence="2 3" key="1">
    <citation type="submission" date="2020-03" db="EMBL/GenBank/DDBJ databases">
        <title>Whole genome shotgun sequence of Phytohabitans flavus NBRC 107702.</title>
        <authorList>
            <person name="Komaki H."/>
            <person name="Tamura T."/>
        </authorList>
    </citation>
    <scope>NUCLEOTIDE SEQUENCE [LARGE SCALE GENOMIC DNA]</scope>
    <source>
        <strain evidence="2 3">NBRC 107702</strain>
    </source>
</reference>
<proteinExistence type="predicted"/>
<evidence type="ECO:0000256" key="1">
    <source>
        <dbReference type="SAM" id="MobiDB-lite"/>
    </source>
</evidence>
<gene>
    <name evidence="2" type="ORF">Pflav_047230</name>
</gene>
<sequence length="249" mass="26525">MGDLEMAFPPNPDGPRTLSQAVELARKHGIHIGDDLMIKVGEVPKGTFARYGPLGDFPKPRVTWDDVMEPIRPPAPGYKASYWTEHPVVDPDEDRRLLRVAILPQVLESDAAILSTFAHEMHEINFLRTALSDGKSMSATAYKRLIDPHQGAACTSRRGGCRSTCSGGWACSSDRTRPNRRTQEGGRPAPAVERKFGAGRSFRATGLAQGWLARDGVRSSVGSHLGGGRCAGRAVGAGGGARGAVGGGE</sequence>
<feature type="region of interest" description="Disordered" evidence="1">
    <location>
        <begin position="173"/>
        <end position="192"/>
    </location>
</feature>